<feature type="region of interest" description="Disordered" evidence="1">
    <location>
        <begin position="1"/>
        <end position="21"/>
    </location>
</feature>
<proteinExistence type="predicted"/>
<reference evidence="4 6" key="1">
    <citation type="submission" date="2023-05" db="EMBL/GenBank/DDBJ databases">
        <title>Metabolic capabilities are highly conserved among human nasal-associated Corynebacterium species in pangenomic analyses.</title>
        <authorList>
            <person name="Tran T.H."/>
            <person name="Roberts A.Q."/>
            <person name="Escapa I.F."/>
            <person name="Gao W."/>
            <person name="Conlan S."/>
            <person name="Kong H."/>
            <person name="Segre J.A."/>
            <person name="Kelly M.S."/>
            <person name="Lemon K.P."/>
        </authorList>
    </citation>
    <scope>NUCLEOTIDE SEQUENCE</scope>
    <source>
        <strain evidence="4">KPL2773</strain>
        <strain evidence="3 6">KPL3772</strain>
    </source>
</reference>
<evidence type="ECO:0000256" key="1">
    <source>
        <dbReference type="SAM" id="MobiDB-lite"/>
    </source>
</evidence>
<accession>A0AAP4BPJ3</accession>
<keyword evidence="2" id="KW-0812">Transmembrane</keyword>
<sequence>MSTKQDRQEEARDIKTGDDQPSNMSEVYLPFIGFFVVMAVGLGLVIGGFNALEYL</sequence>
<dbReference type="GeneID" id="42782695"/>
<dbReference type="RefSeq" id="WP_021352699.1">
    <property type="nucleotide sequence ID" value="NZ_CP051667.1"/>
</dbReference>
<feature type="transmembrane region" description="Helical" evidence="2">
    <location>
        <begin position="27"/>
        <end position="52"/>
    </location>
</feature>
<protein>
    <submittedName>
        <fullName evidence="4">Uncharacterized protein</fullName>
    </submittedName>
</protein>
<dbReference type="Proteomes" id="UP001239759">
    <property type="component" value="Unassembled WGS sequence"/>
</dbReference>
<dbReference type="EMBL" id="JASNVH010000005">
    <property type="protein sequence ID" value="MDK4306682.1"/>
    <property type="molecule type" value="Genomic_DNA"/>
</dbReference>
<keyword evidence="2" id="KW-0472">Membrane</keyword>
<keyword evidence="2" id="KW-1133">Transmembrane helix</keyword>
<evidence type="ECO:0000313" key="5">
    <source>
        <dbReference type="Proteomes" id="UP001224412"/>
    </source>
</evidence>
<evidence type="ECO:0000313" key="6">
    <source>
        <dbReference type="Proteomes" id="UP001239759"/>
    </source>
</evidence>
<name>A0AAP4BPJ3_9CORY</name>
<keyword evidence="6" id="KW-1185">Reference proteome</keyword>
<organism evidence="4 5">
    <name type="scientific">Corynebacterium pseudodiphtheriticum</name>
    <dbReference type="NCBI Taxonomy" id="37637"/>
    <lineage>
        <taxon>Bacteria</taxon>
        <taxon>Bacillati</taxon>
        <taxon>Actinomycetota</taxon>
        <taxon>Actinomycetes</taxon>
        <taxon>Mycobacteriales</taxon>
        <taxon>Corynebacteriaceae</taxon>
        <taxon>Corynebacterium</taxon>
    </lineage>
</organism>
<evidence type="ECO:0000256" key="2">
    <source>
        <dbReference type="SAM" id="Phobius"/>
    </source>
</evidence>
<evidence type="ECO:0000313" key="3">
    <source>
        <dbReference type="EMBL" id="MDK4290071.1"/>
    </source>
</evidence>
<dbReference type="AlphaFoldDB" id="A0AAP4BPJ3"/>
<gene>
    <name evidence="3" type="ORF">QPX23_04900</name>
    <name evidence="4" type="ORF">QPX42_03830</name>
</gene>
<dbReference type="Proteomes" id="UP001224412">
    <property type="component" value="Unassembled WGS sequence"/>
</dbReference>
<dbReference type="EMBL" id="JASNUQ010000006">
    <property type="protein sequence ID" value="MDK4290071.1"/>
    <property type="molecule type" value="Genomic_DNA"/>
</dbReference>
<comment type="caution">
    <text evidence="4">The sequence shown here is derived from an EMBL/GenBank/DDBJ whole genome shotgun (WGS) entry which is preliminary data.</text>
</comment>
<evidence type="ECO:0000313" key="4">
    <source>
        <dbReference type="EMBL" id="MDK4306682.1"/>
    </source>
</evidence>
<feature type="compositionally biased region" description="Basic and acidic residues" evidence="1">
    <location>
        <begin position="1"/>
        <end position="18"/>
    </location>
</feature>